<reference evidence="2 3" key="1">
    <citation type="journal article" date="2013" name="Environ. Microbiol.">
        <title>Complete genome, catabolic sub-proteomes and key-metabolites of Desulfobacula toluolica Tol2, a marine, aromatic compound-degrading, sulfate-reducing bacterium.</title>
        <authorList>
            <person name="Wohlbrand L."/>
            <person name="Jacob J.H."/>
            <person name="Kube M."/>
            <person name="Mussmann M."/>
            <person name="Jarling R."/>
            <person name="Beck A."/>
            <person name="Amann R."/>
            <person name="Wilkes H."/>
            <person name="Reinhardt R."/>
            <person name="Rabus R."/>
        </authorList>
    </citation>
    <scope>NUCLEOTIDE SEQUENCE [LARGE SCALE GENOMIC DNA]</scope>
    <source>
        <strain evidence="3">DSM 7467 / Tol2</strain>
    </source>
</reference>
<dbReference type="STRING" id="651182.TOL2_C29910"/>
<proteinExistence type="predicted"/>
<dbReference type="Proteomes" id="UP000007347">
    <property type="component" value="Chromosome"/>
</dbReference>
<protein>
    <submittedName>
        <fullName evidence="2">Conserved uncharacterized protein</fullName>
    </submittedName>
</protein>
<keyword evidence="3" id="KW-1185">Reference proteome</keyword>
<organism evidence="2 3">
    <name type="scientific">Desulfobacula toluolica (strain DSM 7467 / Tol2)</name>
    <dbReference type="NCBI Taxonomy" id="651182"/>
    <lineage>
        <taxon>Bacteria</taxon>
        <taxon>Pseudomonadati</taxon>
        <taxon>Thermodesulfobacteriota</taxon>
        <taxon>Desulfobacteria</taxon>
        <taxon>Desulfobacterales</taxon>
        <taxon>Desulfobacteraceae</taxon>
        <taxon>Desulfobacula</taxon>
    </lineage>
</organism>
<feature type="domain" description="Replication-associated protein ORF2/G2P" evidence="1">
    <location>
        <begin position="117"/>
        <end position="204"/>
    </location>
</feature>
<dbReference type="InterPro" id="IPR056906">
    <property type="entry name" value="ORF2/G2P_dom"/>
</dbReference>
<dbReference type="EMBL" id="FO203503">
    <property type="protein sequence ID" value="CCK81150.1"/>
    <property type="molecule type" value="Genomic_DNA"/>
</dbReference>
<dbReference type="OrthoDB" id="5334619at2"/>
<evidence type="ECO:0000259" key="1">
    <source>
        <dbReference type="Pfam" id="PF23343"/>
    </source>
</evidence>
<gene>
    <name evidence="2" type="ordered locus">TOL2_C29910</name>
</gene>
<name>K0NJX8_DESTT</name>
<dbReference type="AlphaFoldDB" id="K0NJX8"/>
<sequence length="285" mass="32889">MDKQKSSFKKCPNSIGAFSGITIDGKKIVAGTLPCNSWHCPSCQKRLKKKLYRRILQGAIGDDLTSPYAFKFLTLTFGGKEARAQASTQLKEHNENLILERKEPLTLKEYIYDIMVHNFHKLIRALKKKYGNFHYFRVAELHKDGIPHFHILFAGNAIIPKGILASIENLWRSKYGMGFVRINCVKFRDKKHAIRYMLKYITKDIQKIGKWKRIFSASRGSLVKIFKNDWLAVNVHVGHVTDKGIEEMILDEVRIRESIIPDLSPLSKYAIDAMRQMYTRMIASI</sequence>
<evidence type="ECO:0000313" key="3">
    <source>
        <dbReference type="Proteomes" id="UP000007347"/>
    </source>
</evidence>
<dbReference type="KEGG" id="dto:TOL2_C29910"/>
<dbReference type="RefSeq" id="WP_014958359.1">
    <property type="nucleotide sequence ID" value="NC_018645.1"/>
</dbReference>
<accession>K0NJX8</accession>
<dbReference type="HOGENOM" id="CLU_975671_0_0_7"/>
<dbReference type="Pfam" id="PF23343">
    <property type="entry name" value="REP_ORF2-G2P"/>
    <property type="match status" value="1"/>
</dbReference>
<evidence type="ECO:0000313" key="2">
    <source>
        <dbReference type="EMBL" id="CCK81150.1"/>
    </source>
</evidence>